<comment type="similarity">
    <text evidence="2">Belongs to the mis12 family.</text>
</comment>
<dbReference type="PANTHER" id="PTHR14527:SF2">
    <property type="entry name" value="PROTEIN MIS12 HOMOLOG"/>
    <property type="match status" value="1"/>
</dbReference>
<keyword evidence="6" id="KW-0498">Mitosis</keyword>
<sequence>MSITPMCYETQFFEFTPQTCILRMYISFQDHLFDMLRIVESVILNKMEKLPDCGISQLEVRKSTTKYLTFVNKCFNQLFQKMETCLLKLVLNIPRNVLLPEDRVQELYPDSKEKFDTLHREAKSLEAQYKAEALATQTLLAELEEQRVVQAELAKILTWFDGMDKICREHGNIDLLESFTFMAQTSKKLQGTVQEIDLKHKKLKLDVTCKKAV</sequence>
<dbReference type="GO" id="GO:0000070">
    <property type="term" value="P:mitotic sister chromatid segregation"/>
    <property type="evidence" value="ECO:0007669"/>
    <property type="project" value="TreeGrafter"/>
</dbReference>
<comment type="caution">
    <text evidence="11">The sequence shown here is derived from an EMBL/GenBank/DDBJ whole genome shotgun (WGS) entry which is preliminary data.</text>
</comment>
<dbReference type="EMBL" id="WNTK01013431">
    <property type="protein sequence ID" value="KAG9462116.1"/>
    <property type="molecule type" value="Genomic_DNA"/>
</dbReference>
<keyword evidence="10" id="KW-0137">Centromere</keyword>
<proteinExistence type="inferred from homology"/>
<reference evidence="11" key="1">
    <citation type="thesis" date="2020" institute="ProQuest LLC" country="789 East Eisenhower Parkway, Ann Arbor, MI, USA">
        <title>Comparative Genomics and Chromosome Evolution.</title>
        <authorList>
            <person name="Mudd A.B."/>
        </authorList>
    </citation>
    <scope>NUCLEOTIDE SEQUENCE</scope>
    <source>
        <strain evidence="11">HN-11 Male</strain>
        <tissue evidence="11">Kidney and liver</tissue>
    </source>
</reference>
<evidence type="ECO:0000256" key="10">
    <source>
        <dbReference type="ARBA" id="ARBA00023328"/>
    </source>
</evidence>
<keyword evidence="8" id="KW-0175">Coiled coil</keyword>
<keyword evidence="12" id="KW-1185">Reference proteome</keyword>
<keyword evidence="9" id="KW-0131">Cell cycle</keyword>
<dbReference type="InterPro" id="IPR008685">
    <property type="entry name" value="Centromere_Mis12"/>
</dbReference>
<accession>A0A8J6EBZ8</accession>
<name>A0A8J6EBZ8_ELECQ</name>
<evidence type="ECO:0000256" key="5">
    <source>
        <dbReference type="ARBA" id="ARBA00022618"/>
    </source>
</evidence>
<keyword evidence="7" id="KW-0995">Kinetochore</keyword>
<keyword evidence="5" id="KW-0132">Cell division</keyword>
<evidence type="ECO:0000256" key="1">
    <source>
        <dbReference type="ARBA" id="ARBA00004629"/>
    </source>
</evidence>
<dbReference type="AlphaFoldDB" id="A0A8J6EBZ8"/>
<evidence type="ECO:0000256" key="4">
    <source>
        <dbReference type="ARBA" id="ARBA00022454"/>
    </source>
</evidence>
<dbReference type="PANTHER" id="PTHR14527">
    <property type="entry name" value="PROTEIN MIS12 HOMOLOG"/>
    <property type="match status" value="1"/>
</dbReference>
<dbReference type="Proteomes" id="UP000770717">
    <property type="component" value="Unassembled WGS sequence"/>
</dbReference>
<dbReference type="GO" id="GO:0000444">
    <property type="term" value="C:MIS12/MIND type complex"/>
    <property type="evidence" value="ECO:0007669"/>
    <property type="project" value="TreeGrafter"/>
</dbReference>
<dbReference type="GO" id="GO:0005634">
    <property type="term" value="C:nucleus"/>
    <property type="evidence" value="ECO:0007669"/>
    <property type="project" value="InterPro"/>
</dbReference>
<gene>
    <name evidence="11" type="ORF">GDO78_014873</name>
</gene>
<dbReference type="GO" id="GO:0051301">
    <property type="term" value="P:cell division"/>
    <property type="evidence" value="ECO:0007669"/>
    <property type="project" value="UniProtKB-KW"/>
</dbReference>
<evidence type="ECO:0000256" key="2">
    <source>
        <dbReference type="ARBA" id="ARBA00008643"/>
    </source>
</evidence>
<evidence type="ECO:0000256" key="6">
    <source>
        <dbReference type="ARBA" id="ARBA00022776"/>
    </source>
</evidence>
<dbReference type="OrthoDB" id="1884855at2759"/>
<evidence type="ECO:0000313" key="12">
    <source>
        <dbReference type="Proteomes" id="UP000770717"/>
    </source>
</evidence>
<keyword evidence="4" id="KW-0158">Chromosome</keyword>
<evidence type="ECO:0000256" key="8">
    <source>
        <dbReference type="ARBA" id="ARBA00023054"/>
    </source>
</evidence>
<comment type="subcellular location">
    <subcellularLocation>
        <location evidence="1">Chromosome</location>
        <location evidence="1">Centromere</location>
        <location evidence="1">Kinetochore</location>
    </subcellularLocation>
</comment>
<evidence type="ECO:0000256" key="3">
    <source>
        <dbReference type="ARBA" id="ARBA00013793"/>
    </source>
</evidence>
<evidence type="ECO:0000256" key="9">
    <source>
        <dbReference type="ARBA" id="ARBA00023306"/>
    </source>
</evidence>
<evidence type="ECO:0000313" key="11">
    <source>
        <dbReference type="EMBL" id="KAG9462116.1"/>
    </source>
</evidence>
<organism evidence="11 12">
    <name type="scientific">Eleutherodactylus coqui</name>
    <name type="common">Puerto Rican coqui</name>
    <dbReference type="NCBI Taxonomy" id="57060"/>
    <lineage>
        <taxon>Eukaryota</taxon>
        <taxon>Metazoa</taxon>
        <taxon>Chordata</taxon>
        <taxon>Craniata</taxon>
        <taxon>Vertebrata</taxon>
        <taxon>Euteleostomi</taxon>
        <taxon>Amphibia</taxon>
        <taxon>Batrachia</taxon>
        <taxon>Anura</taxon>
        <taxon>Neobatrachia</taxon>
        <taxon>Hyloidea</taxon>
        <taxon>Eleutherodactylidae</taxon>
        <taxon>Eleutherodactylinae</taxon>
        <taxon>Eleutherodactylus</taxon>
        <taxon>Eleutherodactylus</taxon>
    </lineage>
</organism>
<evidence type="ECO:0000256" key="7">
    <source>
        <dbReference type="ARBA" id="ARBA00022838"/>
    </source>
</evidence>
<protein>
    <recommendedName>
        <fullName evidence="3">Protein MIS12 homolog</fullName>
    </recommendedName>
</protein>
<dbReference type="GO" id="GO:0051382">
    <property type="term" value="P:kinetochore assembly"/>
    <property type="evidence" value="ECO:0007669"/>
    <property type="project" value="TreeGrafter"/>
</dbReference>
<dbReference type="Pfam" id="PF05859">
    <property type="entry name" value="Mis12"/>
    <property type="match status" value="1"/>
</dbReference>